<name>A0A1I2SD48_9ACTN</name>
<dbReference type="EMBL" id="JACBZA010000001">
    <property type="protein sequence ID" value="NYH87105.1"/>
    <property type="molecule type" value="Genomic_DNA"/>
</dbReference>
<dbReference type="STRING" id="504797.SAMN05421678_106112"/>
<reference evidence="6 7" key="1">
    <citation type="submission" date="2016-10" db="EMBL/GenBank/DDBJ databases">
        <authorList>
            <person name="de Groot N.N."/>
        </authorList>
    </citation>
    <scope>NUCLEOTIDE SEQUENCE [LARGE SCALE GENOMIC DNA]</scope>
    <source>
        <strain evidence="6 7">CPCC 202808</strain>
    </source>
</reference>
<evidence type="ECO:0000256" key="2">
    <source>
        <dbReference type="ARBA" id="ARBA00023315"/>
    </source>
</evidence>
<evidence type="ECO:0000313" key="6">
    <source>
        <dbReference type="EMBL" id="SFG47996.1"/>
    </source>
</evidence>
<comment type="similarity">
    <text evidence="3">Belongs to the acetyltransferase family. RimJ subfamily.</text>
</comment>
<dbReference type="RefSeq" id="WP_092883343.1">
    <property type="nucleotide sequence ID" value="NZ_FOOI01000006.1"/>
</dbReference>
<dbReference type="InterPro" id="IPR051531">
    <property type="entry name" value="N-acetyltransferase"/>
</dbReference>
<dbReference type="Gene3D" id="3.40.630.30">
    <property type="match status" value="1"/>
</dbReference>
<dbReference type="EC" id="2.3.1.267" evidence="5"/>
<keyword evidence="8" id="KW-1185">Reference proteome</keyword>
<reference evidence="5 8" key="2">
    <citation type="submission" date="2020-07" db="EMBL/GenBank/DDBJ databases">
        <title>Sequencing the genomes of 1000 actinobacteria strains.</title>
        <authorList>
            <person name="Klenk H.-P."/>
        </authorList>
    </citation>
    <scope>NUCLEOTIDE SEQUENCE [LARGE SCALE GENOMIC DNA]</scope>
    <source>
        <strain evidence="5 8">DSM 45117</strain>
    </source>
</reference>
<evidence type="ECO:0000313" key="5">
    <source>
        <dbReference type="EMBL" id="NYH87105.1"/>
    </source>
</evidence>
<dbReference type="GO" id="GO:0005737">
    <property type="term" value="C:cytoplasm"/>
    <property type="evidence" value="ECO:0007669"/>
    <property type="project" value="TreeGrafter"/>
</dbReference>
<dbReference type="Pfam" id="PF13302">
    <property type="entry name" value="Acetyltransf_3"/>
    <property type="match status" value="1"/>
</dbReference>
<dbReference type="SUPFAM" id="SSF55729">
    <property type="entry name" value="Acyl-CoA N-acyltransferases (Nat)"/>
    <property type="match status" value="1"/>
</dbReference>
<dbReference type="InterPro" id="IPR000182">
    <property type="entry name" value="GNAT_dom"/>
</dbReference>
<evidence type="ECO:0000313" key="7">
    <source>
        <dbReference type="Proteomes" id="UP000199052"/>
    </source>
</evidence>
<keyword evidence="2 5" id="KW-0012">Acyltransferase</keyword>
<dbReference type="Proteomes" id="UP000199052">
    <property type="component" value="Unassembled WGS sequence"/>
</dbReference>
<proteinExistence type="inferred from homology"/>
<organism evidence="6 7">
    <name type="scientific">Actinopolymorpha cephalotaxi</name>
    <dbReference type="NCBI Taxonomy" id="504797"/>
    <lineage>
        <taxon>Bacteria</taxon>
        <taxon>Bacillati</taxon>
        <taxon>Actinomycetota</taxon>
        <taxon>Actinomycetes</taxon>
        <taxon>Propionibacteriales</taxon>
        <taxon>Actinopolymorphaceae</taxon>
        <taxon>Actinopolymorpha</taxon>
    </lineage>
</organism>
<evidence type="ECO:0000259" key="4">
    <source>
        <dbReference type="PROSITE" id="PS51186"/>
    </source>
</evidence>
<evidence type="ECO:0000313" key="8">
    <source>
        <dbReference type="Proteomes" id="UP000533017"/>
    </source>
</evidence>
<feature type="domain" description="N-acetyltransferase" evidence="4">
    <location>
        <begin position="10"/>
        <end position="158"/>
    </location>
</feature>
<dbReference type="EMBL" id="FOOI01000006">
    <property type="protein sequence ID" value="SFG47996.1"/>
    <property type="molecule type" value="Genomic_DNA"/>
</dbReference>
<evidence type="ECO:0000256" key="3">
    <source>
        <dbReference type="ARBA" id="ARBA00038502"/>
    </source>
</evidence>
<sequence>MPETSIWFQPATPDVAEAVLDALVRSREHMAPWDPDRPADFLTVQAQAERLASPHVRRWHLVDGDLIAGEFTLSTIELGGFRSARLGYWIDVGHTRRGLATRGVELVCQAARDEVGLHRVEASTVVANVASQGVLRKCGFEQYGTAPRYLYVAGQWQDCHLFQRILHDGPPPLP</sequence>
<protein>
    <submittedName>
        <fullName evidence="6">Ribosomal-protein-alanine N-acetyltransferase</fullName>
        <ecNumber evidence="5">2.3.1.267</ecNumber>
    </submittedName>
</protein>
<accession>A0A1I2SD48</accession>
<gene>
    <name evidence="5" type="ORF">FHR37_005956</name>
    <name evidence="6" type="ORF">SAMN05421678_106112</name>
</gene>
<dbReference type="AlphaFoldDB" id="A0A1I2SD48"/>
<dbReference type="PANTHER" id="PTHR43792:SF8">
    <property type="entry name" value="[RIBOSOMAL PROTEIN US5]-ALANINE N-ACETYLTRANSFERASE"/>
    <property type="match status" value="1"/>
</dbReference>
<dbReference type="Proteomes" id="UP000533017">
    <property type="component" value="Unassembled WGS sequence"/>
</dbReference>
<dbReference type="PANTHER" id="PTHR43792">
    <property type="entry name" value="GNAT FAMILY, PUTATIVE (AFU_ORTHOLOGUE AFUA_3G00765)-RELATED-RELATED"/>
    <property type="match status" value="1"/>
</dbReference>
<keyword evidence="1 6" id="KW-0808">Transferase</keyword>
<dbReference type="InterPro" id="IPR016181">
    <property type="entry name" value="Acyl_CoA_acyltransferase"/>
</dbReference>
<dbReference type="PROSITE" id="PS51186">
    <property type="entry name" value="GNAT"/>
    <property type="match status" value="1"/>
</dbReference>
<dbReference type="OrthoDB" id="5242221at2"/>
<evidence type="ECO:0000256" key="1">
    <source>
        <dbReference type="ARBA" id="ARBA00022679"/>
    </source>
</evidence>
<dbReference type="GO" id="GO:0008999">
    <property type="term" value="F:protein-N-terminal-alanine acetyltransferase activity"/>
    <property type="evidence" value="ECO:0007669"/>
    <property type="project" value="UniProtKB-EC"/>
</dbReference>